<proteinExistence type="predicted"/>
<evidence type="ECO:0000256" key="4">
    <source>
        <dbReference type="ARBA" id="ARBA00023136"/>
    </source>
</evidence>
<evidence type="ECO:0000256" key="3">
    <source>
        <dbReference type="ARBA" id="ARBA00022989"/>
    </source>
</evidence>
<keyword evidence="4 5" id="KW-0472">Membrane</keyword>
<sequence length="839" mass="97750">MKIQAIGPENFFNRITNVLTLPISARCTELTMLLARASIMELQSIFPYLIDSIFGPQSTHSWGLRTTPESMGEDFRQIRNFLSPCGPLFRSIYSLLKDTPTKYDFSLSYLPVKVKHILENVTNHPFYSDLIQVSSQSKQIIGLSLNPFDFYMFHFAYYLINPWHQRSSVNVNYEWNTVYYVLCCDYILHFLPTDPKTPVLPLINYNGKNPHQPIPQIHKLHYVPSLLSPNVLNKTLEDYTFHQNLDKHPRNEIWRSETVLTVFVDLWLCNDQINQQIQNLNSSFNNPQAMQLLHYNELPSGEYMRIVRVFIKQIHAFSISAKADDTHLGELKKITMPMVQGKFYNFIRNLVHRWPLDGSFRLVLELWLTYIQPWRYPPNSLNKHLNPKPVNPDEEDVALSSNSPVEREWLPFIVDNLLAYVVIFQQLLPRFSRVDLISPKMAIMLYRISKVFNQPNLADLLREVEHCVESNHSPSHSYNLQWSNVLPPLSPTSMWSTNILVKNVSIECNTKQLFAPDCTSTNVMCNSYFQGDKKWACILRQKMYELEGPNFCYKPLFTNPAAQEVFDVLHQVKRSMLISQDIISVKQQERAKQYSGLWGFMRSLFDANCINDDISLADRMKVPSYLEFSTQNLIDMFEIDEISEREPDSFCSSNKFNVYDDLKFLTPSKVKERIKRIKYEGDPDLQPIMTTENTFLVRVLYQLAVIINEYFGPTFNSLYGNPSFQGRLTRQLLCEPITVFNYDKSKEGSPRISKRLPPRVSFRQLASYKFLVYFIIGGLISIFFGFGTLSYTLFLLLIFIAYKCVKAIPRRHMYPTEGFVILFLTIHSDVIYLLKILFS</sequence>
<dbReference type="Proteomes" id="UP001516400">
    <property type="component" value="Unassembled WGS sequence"/>
</dbReference>
<dbReference type="AlphaFoldDB" id="A0ABD2MP26"/>
<keyword evidence="2 5" id="KW-0812">Transmembrane</keyword>
<evidence type="ECO:0000256" key="2">
    <source>
        <dbReference type="ARBA" id="ARBA00022692"/>
    </source>
</evidence>
<feature type="transmembrane region" description="Helical" evidence="5">
    <location>
        <begin position="819"/>
        <end position="838"/>
    </location>
</feature>
<dbReference type="Pfam" id="PF14724">
    <property type="entry name" value="mit_SMPDase"/>
    <property type="match status" value="2"/>
</dbReference>
<dbReference type="EMBL" id="JABFTP020000021">
    <property type="protein sequence ID" value="KAL3268108.1"/>
    <property type="molecule type" value="Genomic_DNA"/>
</dbReference>
<evidence type="ECO:0008006" key="8">
    <source>
        <dbReference type="Google" id="ProtNLM"/>
    </source>
</evidence>
<reference evidence="6 7" key="1">
    <citation type="journal article" date="2021" name="BMC Biol.">
        <title>Horizontally acquired antibacterial genes associated with adaptive radiation of ladybird beetles.</title>
        <authorList>
            <person name="Li H.S."/>
            <person name="Tang X.F."/>
            <person name="Huang Y.H."/>
            <person name="Xu Z.Y."/>
            <person name="Chen M.L."/>
            <person name="Du X.Y."/>
            <person name="Qiu B.Y."/>
            <person name="Chen P.T."/>
            <person name="Zhang W."/>
            <person name="Slipinski A."/>
            <person name="Escalona H.E."/>
            <person name="Waterhouse R.M."/>
            <person name="Zwick A."/>
            <person name="Pang H."/>
        </authorList>
    </citation>
    <scope>NUCLEOTIDE SEQUENCE [LARGE SCALE GENOMIC DNA]</scope>
    <source>
        <strain evidence="6">SYSU2018</strain>
    </source>
</reference>
<dbReference type="GO" id="GO:0016020">
    <property type="term" value="C:membrane"/>
    <property type="evidence" value="ECO:0007669"/>
    <property type="project" value="UniProtKB-SubCell"/>
</dbReference>
<evidence type="ECO:0000256" key="1">
    <source>
        <dbReference type="ARBA" id="ARBA00004167"/>
    </source>
</evidence>
<protein>
    <recommendedName>
        <fullName evidence="8">Sphingomyelin phosphodiesterase 4</fullName>
    </recommendedName>
</protein>
<feature type="transmembrane region" description="Helical" evidence="5">
    <location>
        <begin position="770"/>
        <end position="799"/>
    </location>
</feature>
<dbReference type="PANTHER" id="PTHR12988:SF6">
    <property type="entry name" value="SPHINGOMYELIN PHOSPHODIESTERASE 4"/>
    <property type="match status" value="1"/>
</dbReference>
<dbReference type="PANTHER" id="PTHR12988">
    <property type="entry name" value="SPHINGOMYELIN PHOSPHODIESTERASE 4"/>
    <property type="match status" value="1"/>
</dbReference>
<name>A0ABD2MP26_9CUCU</name>
<organism evidence="6 7">
    <name type="scientific">Cryptolaemus montrouzieri</name>
    <dbReference type="NCBI Taxonomy" id="559131"/>
    <lineage>
        <taxon>Eukaryota</taxon>
        <taxon>Metazoa</taxon>
        <taxon>Ecdysozoa</taxon>
        <taxon>Arthropoda</taxon>
        <taxon>Hexapoda</taxon>
        <taxon>Insecta</taxon>
        <taxon>Pterygota</taxon>
        <taxon>Neoptera</taxon>
        <taxon>Endopterygota</taxon>
        <taxon>Coleoptera</taxon>
        <taxon>Polyphaga</taxon>
        <taxon>Cucujiformia</taxon>
        <taxon>Coccinelloidea</taxon>
        <taxon>Coccinellidae</taxon>
        <taxon>Scymninae</taxon>
        <taxon>Scymnini</taxon>
        <taxon>Cryptolaemus</taxon>
    </lineage>
</organism>
<evidence type="ECO:0000256" key="5">
    <source>
        <dbReference type="SAM" id="Phobius"/>
    </source>
</evidence>
<comment type="subcellular location">
    <subcellularLocation>
        <location evidence="1">Membrane</location>
        <topology evidence="1">Single-pass membrane protein</topology>
    </subcellularLocation>
</comment>
<keyword evidence="7" id="KW-1185">Reference proteome</keyword>
<evidence type="ECO:0000313" key="6">
    <source>
        <dbReference type="EMBL" id="KAL3268108.1"/>
    </source>
</evidence>
<keyword evidence="3 5" id="KW-1133">Transmembrane helix</keyword>
<dbReference type="InterPro" id="IPR024129">
    <property type="entry name" value="Sphingomy_SMPD4"/>
</dbReference>
<accession>A0ABD2MP26</accession>
<evidence type="ECO:0000313" key="7">
    <source>
        <dbReference type="Proteomes" id="UP001516400"/>
    </source>
</evidence>
<comment type="caution">
    <text evidence="6">The sequence shown here is derived from an EMBL/GenBank/DDBJ whole genome shotgun (WGS) entry which is preliminary data.</text>
</comment>
<gene>
    <name evidence="6" type="ORF">HHI36_007235</name>
</gene>